<dbReference type="GO" id="GO:0005524">
    <property type="term" value="F:ATP binding"/>
    <property type="evidence" value="ECO:0007669"/>
    <property type="project" value="InterPro"/>
</dbReference>
<evidence type="ECO:0000256" key="2">
    <source>
        <dbReference type="PROSITE-ProRule" id="PRU00325"/>
    </source>
</evidence>
<keyword evidence="2" id="KW-0863">Zinc-finger</keyword>
<dbReference type="InterPro" id="IPR007527">
    <property type="entry name" value="Znf_SWIM"/>
</dbReference>
<evidence type="ECO:0000313" key="6">
    <source>
        <dbReference type="EMBL" id="SDX21635.1"/>
    </source>
</evidence>
<dbReference type="Pfam" id="PF00271">
    <property type="entry name" value="Helicase_C"/>
    <property type="match status" value="1"/>
</dbReference>
<proteinExistence type="predicted"/>
<dbReference type="FunFam" id="3.40.50.300:FF:000533">
    <property type="entry name" value="Helicase, Snf2 family"/>
    <property type="match status" value="1"/>
</dbReference>
<dbReference type="Pfam" id="PF00176">
    <property type="entry name" value="SNF2-rel_dom"/>
    <property type="match status" value="1"/>
</dbReference>
<dbReference type="GO" id="GO:0008270">
    <property type="term" value="F:zinc ion binding"/>
    <property type="evidence" value="ECO:0007669"/>
    <property type="project" value="UniProtKB-KW"/>
</dbReference>
<dbReference type="InterPro" id="IPR014001">
    <property type="entry name" value="Helicase_ATP-bd"/>
</dbReference>
<evidence type="ECO:0000313" key="7">
    <source>
        <dbReference type="Proteomes" id="UP000198534"/>
    </source>
</evidence>
<dbReference type="InterPro" id="IPR027417">
    <property type="entry name" value="P-loop_NTPase"/>
</dbReference>
<evidence type="ECO:0000259" key="4">
    <source>
        <dbReference type="PROSITE" id="PS51192"/>
    </source>
</evidence>
<dbReference type="PANTHER" id="PTHR10799">
    <property type="entry name" value="SNF2/RAD54 HELICASE FAMILY"/>
    <property type="match status" value="1"/>
</dbReference>
<protein>
    <submittedName>
        <fullName evidence="6">Superfamily II DNA or RNA helicase, SNF2 family</fullName>
    </submittedName>
</protein>
<name>A0A1H2ZW77_9BACL</name>
<dbReference type="SMART" id="SM00490">
    <property type="entry name" value="HELICc"/>
    <property type="match status" value="1"/>
</dbReference>
<dbReference type="RefSeq" id="WP_177168035.1">
    <property type="nucleotide sequence ID" value="NZ_FNNQ01000012.1"/>
</dbReference>
<dbReference type="Pfam" id="PF04434">
    <property type="entry name" value="SWIM"/>
    <property type="match status" value="1"/>
</dbReference>
<evidence type="ECO:0000259" key="3">
    <source>
        <dbReference type="PROSITE" id="PS50966"/>
    </source>
</evidence>
<accession>A0A1H2ZW77</accession>
<keyword evidence="7" id="KW-1185">Reference proteome</keyword>
<feature type="domain" description="Helicase ATP-binding" evidence="4">
    <location>
        <begin position="636"/>
        <end position="796"/>
    </location>
</feature>
<dbReference type="InterPro" id="IPR013663">
    <property type="entry name" value="Helicase_SWF/SNF/SWI_bac"/>
</dbReference>
<keyword evidence="1" id="KW-0378">Hydrolase</keyword>
<dbReference type="STRING" id="1048340.SAMN05444487_11230"/>
<dbReference type="EMBL" id="FNNQ01000012">
    <property type="protein sequence ID" value="SDX21635.1"/>
    <property type="molecule type" value="Genomic_DNA"/>
</dbReference>
<dbReference type="CDD" id="cd18793">
    <property type="entry name" value="SF2_C_SNF"/>
    <property type="match status" value="1"/>
</dbReference>
<dbReference type="SMART" id="SM00487">
    <property type="entry name" value="DEXDc"/>
    <property type="match status" value="1"/>
</dbReference>
<dbReference type="Gene3D" id="3.40.50.10810">
    <property type="entry name" value="Tandem AAA-ATPase domain"/>
    <property type="match status" value="1"/>
</dbReference>
<keyword evidence="2" id="KW-0479">Metal-binding</keyword>
<dbReference type="InterPro" id="IPR000330">
    <property type="entry name" value="SNF2_N"/>
</dbReference>
<dbReference type="Gene3D" id="3.40.50.300">
    <property type="entry name" value="P-loop containing nucleotide triphosphate hydrolases"/>
    <property type="match status" value="1"/>
</dbReference>
<organism evidence="6 7">
    <name type="scientific">Marininema mesophilum</name>
    <dbReference type="NCBI Taxonomy" id="1048340"/>
    <lineage>
        <taxon>Bacteria</taxon>
        <taxon>Bacillati</taxon>
        <taxon>Bacillota</taxon>
        <taxon>Bacilli</taxon>
        <taxon>Bacillales</taxon>
        <taxon>Thermoactinomycetaceae</taxon>
        <taxon>Marininema</taxon>
    </lineage>
</organism>
<dbReference type="CDD" id="cd18012">
    <property type="entry name" value="DEXQc_arch_SWI2_SNF2"/>
    <property type="match status" value="1"/>
</dbReference>
<gene>
    <name evidence="6" type="ORF">SAMN05444487_11230</name>
</gene>
<dbReference type="GO" id="GO:0016787">
    <property type="term" value="F:hydrolase activity"/>
    <property type="evidence" value="ECO:0007669"/>
    <property type="project" value="UniProtKB-KW"/>
</dbReference>
<dbReference type="InterPro" id="IPR049730">
    <property type="entry name" value="SNF2/RAD54-like_C"/>
</dbReference>
<feature type="domain" description="SWIM-type" evidence="3">
    <location>
        <begin position="50"/>
        <end position="91"/>
    </location>
</feature>
<reference evidence="6 7" key="1">
    <citation type="submission" date="2016-10" db="EMBL/GenBank/DDBJ databases">
        <authorList>
            <person name="de Groot N.N."/>
        </authorList>
    </citation>
    <scope>NUCLEOTIDE SEQUENCE [LARGE SCALE GENOMIC DNA]</scope>
    <source>
        <strain evidence="6 7">DSM 45610</strain>
    </source>
</reference>
<sequence>MATLREIQRLVSAEIYKRGEAYYQSGHVKKIKYSQEESSYCASVWGEEEYEVGITINDESGGVEDASCECLAFHLYNGYCKHIVAVLLSLYYAEQRGITPEQSLLNSQDNSIFLQEIMDRYQQLNVEDNDAGLQPLSVEYQLEFQPAWYRGWMVFNVQLKIGPQRRYVVKDVKEFLRAYTDKVTLPFTKTFTYDPEIFHFWPQDKRMLHFLSAVADNERVYRSMSNPWQTDTRRKDPRSLLIPPEKVGEFLDLLPAGQFVLMDQEKEVTEMPLIEDESPFSFTLSKQGHRFALATSFSQSEPTLLSEDGYCYYGGAIYRLNPLQQKLVLPLYQELQGIQNQQLSIQPEQMDTFASTLLPFMKDEGNLKLDRHVAEQIIQPDLVAEVRLDLIIKDGEERLTARVKYAYGNTVVDPFVQEGKREDDPILIRDLATEKKIMTLFEEAGFHYHRKELYLEGEEELYRFIQEQLPQLQQLAEIYTTNSSERMITPRATPPTHLELDEGTNWLEISFELPDVDETELKDFLQAIVEKKSYLRLTDGSFLSLQNREMDSLRMVLMEEDSLHRHIDGETLRMPALRAMQLDTLLEGSTEQVKLGQRLKRLLRNMRDPENLDFPVPGGLDETLRDYQRFGFHWMKTLAHYGFGGILADDMGLGKTIQALTFMLSERDQHDRPALVIAPASLIYNWESECHRFAPELKTVVVAGAQEERQACLAQLTGVDVLITSYPLLRRDIEAYQPFEFRTLILDEAQALKNSRSQTAQAVKALRAQICFALTGTPIENNLNELHSIFDVTLPGLFSNRQQFQKLSPETVARRVRPFILRRMKGQVLRELPEKMETIQISELTPDQKKLYLATLERIQKETRQAIQENSFNKHRMKILAGLTRLRQICCHPALYVENYTSDSGKSEQLYELLEELLANNRRVLIFSQFTSMLAIIREELELSEIPYHYLDGRTPVKERLEMANQFNAGEKEIFLISLKAGGTGLNLTGADTVILYDLWWNPAVEQQAADRAHRIGQKKAVQVIKLIAKGTIEEKIHELQQKKKALIDQVIQPGEQLLSSLGEEDIREILSLT</sequence>
<keyword evidence="6" id="KW-0347">Helicase</keyword>
<dbReference type="InterPro" id="IPR038718">
    <property type="entry name" value="SNF2-like_sf"/>
</dbReference>
<dbReference type="PROSITE" id="PS51192">
    <property type="entry name" value="HELICASE_ATP_BIND_1"/>
    <property type="match status" value="1"/>
</dbReference>
<feature type="domain" description="Helicase C-terminal" evidence="5">
    <location>
        <begin position="906"/>
        <end position="1060"/>
    </location>
</feature>
<keyword evidence="6" id="KW-0547">Nucleotide-binding</keyword>
<keyword evidence="6" id="KW-0067">ATP-binding</keyword>
<evidence type="ECO:0000259" key="5">
    <source>
        <dbReference type="PROSITE" id="PS51194"/>
    </source>
</evidence>
<keyword evidence="2" id="KW-0862">Zinc</keyword>
<dbReference type="PROSITE" id="PS51194">
    <property type="entry name" value="HELICASE_CTER"/>
    <property type="match status" value="1"/>
</dbReference>
<dbReference type="InterPro" id="IPR001650">
    <property type="entry name" value="Helicase_C-like"/>
</dbReference>
<dbReference type="PROSITE" id="PS50966">
    <property type="entry name" value="ZF_SWIM"/>
    <property type="match status" value="1"/>
</dbReference>
<evidence type="ECO:0000256" key="1">
    <source>
        <dbReference type="ARBA" id="ARBA00022801"/>
    </source>
</evidence>
<dbReference type="AlphaFoldDB" id="A0A1H2ZW77"/>
<dbReference type="GO" id="GO:0004386">
    <property type="term" value="F:helicase activity"/>
    <property type="evidence" value="ECO:0007669"/>
    <property type="project" value="UniProtKB-KW"/>
</dbReference>
<dbReference type="Proteomes" id="UP000198534">
    <property type="component" value="Unassembled WGS sequence"/>
</dbReference>
<dbReference type="SUPFAM" id="SSF52540">
    <property type="entry name" value="P-loop containing nucleoside triphosphate hydrolases"/>
    <property type="match status" value="2"/>
</dbReference>
<dbReference type="Pfam" id="PF08455">
    <property type="entry name" value="SNF2_assoc"/>
    <property type="match status" value="1"/>
</dbReference>